<gene>
    <name evidence="2" type="ORF">VRU48_16495</name>
</gene>
<dbReference type="RefSeq" id="WP_330109020.1">
    <property type="nucleotide sequence ID" value="NZ_JAZDQT010000003.1"/>
</dbReference>
<comment type="caution">
    <text evidence="2">The sequence shown here is derived from an EMBL/GenBank/DDBJ whole genome shotgun (WGS) entry which is preliminary data.</text>
</comment>
<dbReference type="Proteomes" id="UP001336835">
    <property type="component" value="Unassembled WGS sequence"/>
</dbReference>
<evidence type="ECO:0000256" key="1">
    <source>
        <dbReference type="SAM" id="SignalP"/>
    </source>
</evidence>
<organism evidence="2 3">
    <name type="scientific">Pedobacter albus</name>
    <dbReference type="NCBI Taxonomy" id="3113905"/>
    <lineage>
        <taxon>Bacteria</taxon>
        <taxon>Pseudomonadati</taxon>
        <taxon>Bacteroidota</taxon>
        <taxon>Sphingobacteriia</taxon>
        <taxon>Sphingobacteriales</taxon>
        <taxon>Sphingobacteriaceae</taxon>
        <taxon>Pedobacter</taxon>
    </lineage>
</organism>
<keyword evidence="1" id="KW-0732">Signal</keyword>
<protein>
    <submittedName>
        <fullName evidence="2">Uncharacterized protein</fullName>
    </submittedName>
</protein>
<accession>A0ABU7IB81</accession>
<sequence length="114" mass="12077">MKKLFISLAVVFAFFALSSFKGQFTMGSVSLEISSFSGHGGSATIQNTDTNVYYDITAVDTQGSIDVPYGNYIVASAGTPCSPPFIHQVTTSTGSMTFVIDADTPGFTIMANCY</sequence>
<reference evidence="2 3" key="1">
    <citation type="submission" date="2024-01" db="EMBL/GenBank/DDBJ databases">
        <title>Pedobacter sp. nov., isolated from fresh soil.</title>
        <authorList>
            <person name="Le N.T.T."/>
        </authorList>
    </citation>
    <scope>NUCLEOTIDE SEQUENCE [LARGE SCALE GENOMIC DNA]</scope>
    <source>
        <strain evidence="2 3">KR3-3</strain>
    </source>
</reference>
<evidence type="ECO:0000313" key="3">
    <source>
        <dbReference type="Proteomes" id="UP001336835"/>
    </source>
</evidence>
<feature type="chain" id="PRO_5045609081" evidence="1">
    <location>
        <begin position="22"/>
        <end position="114"/>
    </location>
</feature>
<name>A0ABU7IB81_9SPHI</name>
<keyword evidence="3" id="KW-1185">Reference proteome</keyword>
<proteinExistence type="predicted"/>
<evidence type="ECO:0000313" key="2">
    <source>
        <dbReference type="EMBL" id="MEE1946726.1"/>
    </source>
</evidence>
<feature type="signal peptide" evidence="1">
    <location>
        <begin position="1"/>
        <end position="21"/>
    </location>
</feature>
<dbReference type="EMBL" id="JAZDQT010000003">
    <property type="protein sequence ID" value="MEE1946726.1"/>
    <property type="molecule type" value="Genomic_DNA"/>
</dbReference>